<gene>
    <name evidence="1" type="ORF">LENED_002466</name>
</gene>
<proteinExistence type="predicted"/>
<dbReference type="Proteomes" id="UP000188533">
    <property type="component" value="Unassembled WGS sequence"/>
</dbReference>
<reference evidence="1 2" key="1">
    <citation type="submission" date="2016-08" db="EMBL/GenBank/DDBJ databases">
        <authorList>
            <consortium name="Lentinula edodes genome sequencing consortium"/>
            <person name="Sakamoto Y."/>
            <person name="Nakade K."/>
            <person name="Sato S."/>
            <person name="Yoshida Y."/>
            <person name="Miyazaki K."/>
            <person name="Natsume S."/>
            <person name="Konno N."/>
        </authorList>
    </citation>
    <scope>NUCLEOTIDE SEQUENCE [LARGE SCALE GENOMIC DNA]</scope>
    <source>
        <strain evidence="1 2">NBRC 111202</strain>
    </source>
</reference>
<evidence type="ECO:0000313" key="2">
    <source>
        <dbReference type="Proteomes" id="UP000188533"/>
    </source>
</evidence>
<protein>
    <submittedName>
        <fullName evidence="1">Uncharacterized protein</fullName>
    </submittedName>
</protein>
<organism evidence="1 2">
    <name type="scientific">Lentinula edodes</name>
    <name type="common">Shiitake mushroom</name>
    <name type="synonym">Lentinus edodes</name>
    <dbReference type="NCBI Taxonomy" id="5353"/>
    <lineage>
        <taxon>Eukaryota</taxon>
        <taxon>Fungi</taxon>
        <taxon>Dikarya</taxon>
        <taxon>Basidiomycota</taxon>
        <taxon>Agaricomycotina</taxon>
        <taxon>Agaricomycetes</taxon>
        <taxon>Agaricomycetidae</taxon>
        <taxon>Agaricales</taxon>
        <taxon>Marasmiineae</taxon>
        <taxon>Omphalotaceae</taxon>
        <taxon>Lentinula</taxon>
    </lineage>
</organism>
<comment type="caution">
    <text evidence="1">The sequence shown here is derived from an EMBL/GenBank/DDBJ whole genome shotgun (WGS) entry which is preliminary data.</text>
</comment>
<name>A0A1Q3E0X3_LENED</name>
<reference evidence="1 2" key="2">
    <citation type="submission" date="2017-02" db="EMBL/GenBank/DDBJ databases">
        <title>A genome survey and senescence transcriptome analysis in Lentinula edodes.</title>
        <authorList>
            <person name="Sakamoto Y."/>
            <person name="Nakade K."/>
            <person name="Sato S."/>
            <person name="Yoshida Y."/>
            <person name="Miyazaki K."/>
            <person name="Natsume S."/>
            <person name="Konno N."/>
        </authorList>
    </citation>
    <scope>NUCLEOTIDE SEQUENCE [LARGE SCALE GENOMIC DNA]</scope>
    <source>
        <strain evidence="1 2">NBRC 111202</strain>
    </source>
</reference>
<accession>A0A1Q3E0X3</accession>
<dbReference type="EMBL" id="BDGU01000043">
    <property type="protein sequence ID" value="GAW00908.1"/>
    <property type="molecule type" value="Genomic_DNA"/>
</dbReference>
<dbReference type="AlphaFoldDB" id="A0A1Q3E0X3"/>
<keyword evidence="2" id="KW-1185">Reference proteome</keyword>
<evidence type="ECO:0000313" key="1">
    <source>
        <dbReference type="EMBL" id="GAW00908.1"/>
    </source>
</evidence>
<sequence>MLLDSLNPLRLIFTMRFTLPCLVLGFASAAYAAPLTNLAARSAPLSFVNVTFLHEFSGPMFDPPRFRIEPEKAQKLAERALQGVHRTHSWLHPMRIRFLNEFIDVPGSEEVDMSFHGEFEPCHSAPCPATVPWDEHADDE</sequence>